<comment type="similarity">
    <text evidence="1 7">Belongs to the DeoC/FbaB aldolase family. DeoC type 1 subfamily.</text>
</comment>
<dbReference type="SMART" id="SM01133">
    <property type="entry name" value="DeoC"/>
    <property type="match status" value="1"/>
</dbReference>
<dbReference type="RefSeq" id="WP_038047206.1">
    <property type="nucleotide sequence ID" value="NZ_JMFG01000006.1"/>
</dbReference>
<dbReference type="UniPathway" id="UPA00002">
    <property type="reaction ID" value="UER00468"/>
</dbReference>
<evidence type="ECO:0000256" key="7">
    <source>
        <dbReference type="HAMAP-Rule" id="MF_00114"/>
    </source>
</evidence>
<dbReference type="NCBIfam" id="TIGR00126">
    <property type="entry name" value="deoC"/>
    <property type="match status" value="1"/>
</dbReference>
<evidence type="ECO:0000313" key="8">
    <source>
        <dbReference type="EMBL" id="KDA54617.1"/>
    </source>
</evidence>
<gene>
    <name evidence="7" type="primary">deoC</name>
    <name evidence="8" type="ORF">EG19_10675</name>
</gene>
<dbReference type="InterPro" id="IPR011343">
    <property type="entry name" value="DeoC"/>
</dbReference>
<evidence type="ECO:0000256" key="4">
    <source>
        <dbReference type="ARBA" id="ARBA00023270"/>
    </source>
</evidence>
<comment type="pathway">
    <text evidence="7">Carbohydrate degradation; 2-deoxy-D-ribose 1-phosphate degradation; D-glyceraldehyde 3-phosphate and acetaldehyde from 2-deoxy-alpha-D-ribose 1-phosphate: step 2/2.</text>
</comment>
<dbReference type="HAMAP" id="MF_00114">
    <property type="entry name" value="DeoC_type1"/>
    <property type="match status" value="1"/>
</dbReference>
<dbReference type="FunFam" id="3.20.20.70:FF:000044">
    <property type="entry name" value="Deoxyribose-phosphate aldolase"/>
    <property type="match status" value="1"/>
</dbReference>
<comment type="function">
    <text evidence="6 7">Catalyzes a reversible aldol reaction between acetaldehyde and D-glyceraldehyde 3-phosphate to generate 2-deoxy-D-ribose 5-phosphate.</text>
</comment>
<dbReference type="CDD" id="cd00959">
    <property type="entry name" value="DeoC"/>
    <property type="match status" value="1"/>
</dbReference>
<sequence>MSRDPLQELAAAIDHTLLKPEATRSDILRLCQQAREYGFAAVCVNPTWVEEAVHHLQGSPVVVATVIGFPLGATTTAVKVFEAREALRAGARELDMVMALGLLKGGEDQKVQADVAAVVEVAKEHGASVKVILETGLLSEEEKTRAAQLAVAAGASFLKTSTGFLGSGATVEDVALLRRIAPASVGVKASGGIRTFAQAGAMLAAGANRLGTSSGVAIMEEARAWYAEP</sequence>
<comment type="catalytic activity">
    <reaction evidence="5 7">
        <text>2-deoxy-D-ribose 5-phosphate = D-glyceraldehyde 3-phosphate + acetaldehyde</text>
        <dbReference type="Rhea" id="RHEA:12821"/>
        <dbReference type="ChEBI" id="CHEBI:15343"/>
        <dbReference type="ChEBI" id="CHEBI:59776"/>
        <dbReference type="ChEBI" id="CHEBI:62877"/>
        <dbReference type="EC" id="4.1.2.4"/>
    </reaction>
</comment>
<dbReference type="GO" id="GO:0006018">
    <property type="term" value="P:2-deoxyribose 1-phosphate catabolic process"/>
    <property type="evidence" value="ECO:0007669"/>
    <property type="project" value="UniProtKB-UniRule"/>
</dbReference>
<dbReference type="InterPro" id="IPR002915">
    <property type="entry name" value="DeoC/FbaB/LacD_aldolase"/>
</dbReference>
<dbReference type="Proteomes" id="UP000027284">
    <property type="component" value="Unassembled WGS sequence"/>
</dbReference>
<dbReference type="InterPro" id="IPR013785">
    <property type="entry name" value="Aldolase_TIM"/>
</dbReference>
<evidence type="ECO:0000256" key="6">
    <source>
        <dbReference type="ARBA" id="ARBA00056337"/>
    </source>
</evidence>
<organism evidence="8 9">
    <name type="scientific">Thermoanaerobaculum aquaticum</name>
    <dbReference type="NCBI Taxonomy" id="1312852"/>
    <lineage>
        <taxon>Bacteria</taxon>
        <taxon>Pseudomonadati</taxon>
        <taxon>Acidobacteriota</taxon>
        <taxon>Thermoanaerobaculia</taxon>
        <taxon>Thermoanaerobaculales</taxon>
        <taxon>Thermoanaerobaculaceae</taxon>
        <taxon>Thermoanaerobaculum</taxon>
    </lineage>
</organism>
<dbReference type="PANTHER" id="PTHR10889:SF1">
    <property type="entry name" value="DEOXYRIBOSE-PHOSPHATE ALDOLASE"/>
    <property type="match status" value="1"/>
</dbReference>
<evidence type="ECO:0000256" key="3">
    <source>
        <dbReference type="ARBA" id="ARBA00023239"/>
    </source>
</evidence>
<reference evidence="8 9" key="1">
    <citation type="submission" date="2014-04" db="EMBL/GenBank/DDBJ databases">
        <title>The Genome Sequence of Thermoanaerobaculum aquaticum MP-01, The First Cultivated Group 23 Acidobacterium.</title>
        <authorList>
            <person name="Stamps B.W."/>
            <person name="Losey N.A."/>
            <person name="Lawson P.A."/>
            <person name="Stevenson B.S."/>
        </authorList>
    </citation>
    <scope>NUCLEOTIDE SEQUENCE [LARGE SCALE GENOMIC DNA]</scope>
    <source>
        <strain evidence="8 9">MP-01</strain>
    </source>
</reference>
<keyword evidence="2 7" id="KW-0963">Cytoplasm</keyword>
<comment type="caution">
    <text evidence="8">The sequence shown here is derived from an EMBL/GenBank/DDBJ whole genome shotgun (WGS) entry which is preliminary data.</text>
</comment>
<feature type="active site" description="Proton donor/acceptor" evidence="7">
    <location>
        <position position="95"/>
    </location>
</feature>
<dbReference type="PIRSF" id="PIRSF001357">
    <property type="entry name" value="DeoC"/>
    <property type="match status" value="1"/>
</dbReference>
<keyword evidence="3 7" id="KW-0456">Lyase</keyword>
<evidence type="ECO:0000256" key="1">
    <source>
        <dbReference type="ARBA" id="ARBA00010936"/>
    </source>
</evidence>
<comment type="subcellular location">
    <subcellularLocation>
        <location evidence="7">Cytoplasm</location>
    </subcellularLocation>
</comment>
<dbReference type="GO" id="GO:0016052">
    <property type="term" value="P:carbohydrate catabolic process"/>
    <property type="evidence" value="ECO:0007669"/>
    <property type="project" value="TreeGrafter"/>
</dbReference>
<dbReference type="Pfam" id="PF01791">
    <property type="entry name" value="DeoC"/>
    <property type="match status" value="1"/>
</dbReference>
<dbReference type="OrthoDB" id="9778711at2"/>
<dbReference type="GO" id="GO:0005737">
    <property type="term" value="C:cytoplasm"/>
    <property type="evidence" value="ECO:0007669"/>
    <property type="project" value="UniProtKB-SubCell"/>
</dbReference>
<dbReference type="SUPFAM" id="SSF51569">
    <property type="entry name" value="Aldolase"/>
    <property type="match status" value="1"/>
</dbReference>
<dbReference type="AlphaFoldDB" id="A0A062XPT8"/>
<dbReference type="GO" id="GO:0004139">
    <property type="term" value="F:deoxyribose-phosphate aldolase activity"/>
    <property type="evidence" value="ECO:0007669"/>
    <property type="project" value="UniProtKB-UniRule"/>
</dbReference>
<feature type="active site" description="Schiff-base intermediate with acetaldehyde" evidence="7">
    <location>
        <position position="159"/>
    </location>
</feature>
<proteinExistence type="inferred from homology"/>
<dbReference type="PANTHER" id="PTHR10889">
    <property type="entry name" value="DEOXYRIBOSE-PHOSPHATE ALDOLASE"/>
    <property type="match status" value="1"/>
</dbReference>
<keyword evidence="9" id="KW-1185">Reference proteome</keyword>
<name>A0A062XPT8_9BACT</name>
<dbReference type="Gene3D" id="3.20.20.70">
    <property type="entry name" value="Aldolase class I"/>
    <property type="match status" value="1"/>
</dbReference>
<dbReference type="EC" id="4.1.2.4" evidence="7"/>
<dbReference type="EMBL" id="JMFG01000006">
    <property type="protein sequence ID" value="KDA54617.1"/>
    <property type="molecule type" value="Genomic_DNA"/>
</dbReference>
<evidence type="ECO:0000256" key="5">
    <source>
        <dbReference type="ARBA" id="ARBA00048791"/>
    </source>
</evidence>
<feature type="active site" description="Proton donor/acceptor" evidence="7">
    <location>
        <position position="188"/>
    </location>
</feature>
<protein>
    <recommendedName>
        <fullName evidence="7">Deoxyribose-phosphate aldolase</fullName>
        <shortName evidence="7">DERA</shortName>
        <ecNumber evidence="7">4.1.2.4</ecNumber>
    </recommendedName>
    <alternativeName>
        <fullName evidence="7">2-deoxy-D-ribose 5-phosphate aldolase</fullName>
    </alternativeName>
    <alternativeName>
        <fullName evidence="7">Phosphodeoxyriboaldolase</fullName>
        <shortName evidence="7">Deoxyriboaldolase</shortName>
    </alternativeName>
</protein>
<evidence type="ECO:0000313" key="9">
    <source>
        <dbReference type="Proteomes" id="UP000027284"/>
    </source>
</evidence>
<evidence type="ECO:0000256" key="2">
    <source>
        <dbReference type="ARBA" id="ARBA00022490"/>
    </source>
</evidence>
<dbReference type="InterPro" id="IPR028581">
    <property type="entry name" value="DeoC_typeI"/>
</dbReference>
<dbReference type="GO" id="GO:0009264">
    <property type="term" value="P:deoxyribonucleotide catabolic process"/>
    <property type="evidence" value="ECO:0007669"/>
    <property type="project" value="UniProtKB-UniRule"/>
</dbReference>
<accession>A0A062XPT8</accession>
<keyword evidence="4 7" id="KW-0704">Schiff base</keyword>
<dbReference type="STRING" id="1312852.EG19_10675"/>